<comment type="caution">
    <text evidence="6">The sequence shown here is derived from an EMBL/GenBank/DDBJ whole genome shotgun (WGS) entry which is preliminary data.</text>
</comment>
<evidence type="ECO:0000256" key="1">
    <source>
        <dbReference type="ARBA" id="ARBA00001947"/>
    </source>
</evidence>
<dbReference type="Gene3D" id="3.40.50.10310">
    <property type="entry name" value="Creatininase"/>
    <property type="match status" value="1"/>
</dbReference>
<organism evidence="6 7">
    <name type="scientific">Kinneretia aquatilis</name>
    <dbReference type="NCBI Taxonomy" id="2070761"/>
    <lineage>
        <taxon>Bacteria</taxon>
        <taxon>Pseudomonadati</taxon>
        <taxon>Pseudomonadota</taxon>
        <taxon>Betaproteobacteria</taxon>
        <taxon>Burkholderiales</taxon>
        <taxon>Sphaerotilaceae</taxon>
        <taxon>Roseateles</taxon>
    </lineage>
</organism>
<keyword evidence="4" id="KW-0862">Zinc</keyword>
<comment type="cofactor">
    <cofactor evidence="1">
        <name>Zn(2+)</name>
        <dbReference type="ChEBI" id="CHEBI:29105"/>
    </cofactor>
</comment>
<dbReference type="SUPFAM" id="SSF102215">
    <property type="entry name" value="Creatininase"/>
    <property type="match status" value="1"/>
</dbReference>
<evidence type="ECO:0000313" key="7">
    <source>
        <dbReference type="Proteomes" id="UP000235916"/>
    </source>
</evidence>
<dbReference type="InterPro" id="IPR024087">
    <property type="entry name" value="Creatininase-like_sf"/>
</dbReference>
<name>A0A2N8KSA3_9BURK</name>
<evidence type="ECO:0000256" key="3">
    <source>
        <dbReference type="ARBA" id="ARBA00022801"/>
    </source>
</evidence>
<comment type="similarity">
    <text evidence="5">Belongs to the creatininase superfamily.</text>
</comment>
<keyword evidence="7" id="KW-1185">Reference proteome</keyword>
<proteinExistence type="inferred from homology"/>
<evidence type="ECO:0000313" key="6">
    <source>
        <dbReference type="EMBL" id="PND36302.1"/>
    </source>
</evidence>
<evidence type="ECO:0000256" key="4">
    <source>
        <dbReference type="ARBA" id="ARBA00022833"/>
    </source>
</evidence>
<keyword evidence="2" id="KW-0479">Metal-binding</keyword>
<dbReference type="GO" id="GO:0046872">
    <property type="term" value="F:metal ion binding"/>
    <property type="evidence" value="ECO:0007669"/>
    <property type="project" value="UniProtKB-KW"/>
</dbReference>
<accession>A0A2N8KSA3</accession>
<dbReference type="PANTHER" id="PTHR35005:SF1">
    <property type="entry name" value="2-AMINO-5-FORMYLAMINO-6-RIBOSYLAMINOPYRIMIDIN-4(3H)-ONE 5'-MONOPHOSPHATE DEFORMYLASE"/>
    <property type="match status" value="1"/>
</dbReference>
<dbReference type="GO" id="GO:0009231">
    <property type="term" value="P:riboflavin biosynthetic process"/>
    <property type="evidence" value="ECO:0007669"/>
    <property type="project" value="TreeGrafter"/>
</dbReference>
<dbReference type="OrthoDB" id="9801445at2"/>
<reference evidence="6 7" key="1">
    <citation type="submission" date="2018-01" db="EMBL/GenBank/DDBJ databases">
        <title>Draft genome sequence of Paucibacter aquatile CR182 isolated from freshwater of the Nakdong River.</title>
        <authorList>
            <person name="Choi A."/>
            <person name="Chung E.J."/>
        </authorList>
    </citation>
    <scope>NUCLEOTIDE SEQUENCE [LARGE SCALE GENOMIC DNA]</scope>
    <source>
        <strain evidence="6 7">CR182</strain>
    </source>
</reference>
<sequence length="242" mass="26700">MRIKDCNWSMVERYLRQDDRAVLPLGSVEQHAFLSLAVDAILAEEVAAAAAEPLGVPVFPAQAYGVTPTYMAYPGTMSLRLETLLQVLRDLIGSLHQHGFRRIVIVNGHGGNNGASALLQALGAELPGIQLKWHNWWAAPRTMAFVREQDPQASHASWTENFEGLTRLPGVALPDAPKPLVDYARMALMDPVAKRAYLGDGCYGGHYQQPPEVMERLWTIAVQETRDILDGPWLSAEPARLP</sequence>
<dbReference type="Pfam" id="PF02633">
    <property type="entry name" value="Creatininase"/>
    <property type="match status" value="1"/>
</dbReference>
<evidence type="ECO:0000256" key="2">
    <source>
        <dbReference type="ARBA" id="ARBA00022723"/>
    </source>
</evidence>
<keyword evidence="3" id="KW-0378">Hydrolase</keyword>
<evidence type="ECO:0000256" key="5">
    <source>
        <dbReference type="ARBA" id="ARBA00024029"/>
    </source>
</evidence>
<protein>
    <submittedName>
        <fullName evidence="6">Creatininase</fullName>
    </submittedName>
</protein>
<dbReference type="RefSeq" id="WP_102770076.1">
    <property type="nucleotide sequence ID" value="NZ_POSP01000004.1"/>
</dbReference>
<dbReference type="Proteomes" id="UP000235916">
    <property type="component" value="Unassembled WGS sequence"/>
</dbReference>
<dbReference type="AlphaFoldDB" id="A0A2N8KSA3"/>
<dbReference type="EMBL" id="POSP01000004">
    <property type="protein sequence ID" value="PND36302.1"/>
    <property type="molecule type" value="Genomic_DNA"/>
</dbReference>
<dbReference type="InterPro" id="IPR003785">
    <property type="entry name" value="Creatininase/forma_Hydrolase"/>
</dbReference>
<dbReference type="GO" id="GO:0016811">
    <property type="term" value="F:hydrolase activity, acting on carbon-nitrogen (but not peptide) bonds, in linear amides"/>
    <property type="evidence" value="ECO:0007669"/>
    <property type="project" value="TreeGrafter"/>
</dbReference>
<dbReference type="PANTHER" id="PTHR35005">
    <property type="entry name" value="3-DEHYDRO-SCYLLO-INOSOSE HYDROLASE"/>
    <property type="match status" value="1"/>
</dbReference>
<gene>
    <name evidence="6" type="ORF">C1O66_21610</name>
</gene>